<gene>
    <name evidence="1" type="ORF">BTBSAS_20224</name>
</gene>
<sequence length="50" mass="5894">MLTKLCVIVALKMAIQFVLLNLNSSLWININQMKGQGQLNDFVFFYKEWE</sequence>
<organism evidence="1 2">
    <name type="scientific">Brochothrix thermosphacta</name>
    <name type="common">Microbacterium thermosphactum</name>
    <dbReference type="NCBI Taxonomy" id="2756"/>
    <lineage>
        <taxon>Bacteria</taxon>
        <taxon>Bacillati</taxon>
        <taxon>Bacillota</taxon>
        <taxon>Bacilli</taxon>
        <taxon>Bacillales</taxon>
        <taxon>Listeriaceae</taxon>
        <taxon>Brochothrix</taxon>
    </lineage>
</organism>
<evidence type="ECO:0000313" key="2">
    <source>
        <dbReference type="Proteomes" id="UP000270190"/>
    </source>
</evidence>
<name>A0A2X0Q5V4_BROTH</name>
<reference evidence="2" key="1">
    <citation type="submission" date="2018-04" db="EMBL/GenBank/DDBJ databases">
        <authorList>
            <person name="Illikoud N."/>
        </authorList>
    </citation>
    <scope>NUCLEOTIDE SEQUENCE [LARGE SCALE GENOMIC DNA]</scope>
</reference>
<dbReference type="EMBL" id="OUNC01000012">
    <property type="protein sequence ID" value="SPP28354.1"/>
    <property type="molecule type" value="Genomic_DNA"/>
</dbReference>
<evidence type="ECO:0000313" key="1">
    <source>
        <dbReference type="EMBL" id="SPP28354.1"/>
    </source>
</evidence>
<proteinExistence type="predicted"/>
<dbReference type="AlphaFoldDB" id="A0A2X0Q5V4"/>
<accession>A0A2X0Q5V4</accession>
<protein>
    <submittedName>
        <fullName evidence="1">Uncharacterized protein</fullName>
    </submittedName>
</protein>
<dbReference type="Proteomes" id="UP000270190">
    <property type="component" value="Unassembled WGS sequence"/>
</dbReference>